<keyword evidence="3" id="KW-1185">Reference proteome</keyword>
<dbReference type="Proteomes" id="UP000316726">
    <property type="component" value="Chromosome 1"/>
</dbReference>
<protein>
    <submittedName>
        <fullName evidence="2">Tetratricopeptide repeat domain-containing protein</fullName>
    </submittedName>
</protein>
<evidence type="ECO:0000313" key="3">
    <source>
        <dbReference type="Proteomes" id="UP000316726"/>
    </source>
</evidence>
<sequence>MASSSRLWTTARVALSALAARDAGGRLNQSQAPHAFLLPAIGGVAGLGLACSKVVHSEEECSDCANEGRTETTVNTPNKHSTAKWRVFTDRARDLHQQGKIEEARAFFQRALEEAEKGFGPEDEHLAASYQNLAELLRINREFEEAEALYQKAIALLESKSKKRAARSPEASKFERNNFISEPVRQKALATTVDHLCGIYLQMQPKKLEDARDCYQKALKLKLEAFGGHHIEVANTLARAAQVSELQGRHRQAIDLMGQSVDCLLKNQGNEDESGRTILNDSVMKLFRVRTLQLANLLLRQESESETREAEEVLRRLINLTMQSGGQGEEEASCDENDLIGRDPQVCNLFCQALVASRDPGRCEKAVALLEPLKDRLLSAKASSLQKDLSECAISRHLGEAYLCLGREEELKSLNLEDVEQRIFALWDDLRRGKQGLPKRLLAPVTFELLGLLGVSSRVASDPARKREILGIVEKIVASSGNNSDVEKVATKVKASMP</sequence>
<name>A0A5B8MCF2_9CHLO</name>
<dbReference type="InterPro" id="IPR011990">
    <property type="entry name" value="TPR-like_helical_dom_sf"/>
</dbReference>
<dbReference type="SMART" id="SM00028">
    <property type="entry name" value="TPR"/>
    <property type="match status" value="2"/>
</dbReference>
<dbReference type="PANTHER" id="PTHR47689">
    <property type="entry name" value="TETRATRICOPEPTIDE REPEAT (TPR)-LIKE SUPERFAMILY PROTEIN"/>
    <property type="match status" value="1"/>
</dbReference>
<dbReference type="InterPro" id="IPR019734">
    <property type="entry name" value="TPR_rpt"/>
</dbReference>
<dbReference type="PROSITE" id="PS50005">
    <property type="entry name" value="TPR"/>
    <property type="match status" value="1"/>
</dbReference>
<reference evidence="2 3" key="1">
    <citation type="submission" date="2018-07" db="EMBL/GenBank/DDBJ databases">
        <title>The complete nuclear genome of the prasinophyte Chloropicon primus (CCMP1205).</title>
        <authorList>
            <person name="Pombert J.-F."/>
            <person name="Otis C."/>
            <person name="Turmel M."/>
            <person name="Lemieux C."/>
        </authorList>
    </citation>
    <scope>NUCLEOTIDE SEQUENCE [LARGE SCALE GENOMIC DNA]</scope>
    <source>
        <strain evidence="2 3">CCMP1205</strain>
    </source>
</reference>
<dbReference type="EMBL" id="CP031034">
    <property type="protein sequence ID" value="QDZ18188.1"/>
    <property type="molecule type" value="Genomic_DNA"/>
</dbReference>
<keyword evidence="1" id="KW-0802">TPR repeat</keyword>
<accession>A0A5B8MCF2</accession>
<dbReference type="Pfam" id="PF13424">
    <property type="entry name" value="TPR_12"/>
    <property type="match status" value="2"/>
</dbReference>
<dbReference type="AlphaFoldDB" id="A0A5B8MCF2"/>
<evidence type="ECO:0000256" key="1">
    <source>
        <dbReference type="PROSITE-ProRule" id="PRU00339"/>
    </source>
</evidence>
<dbReference type="Gene3D" id="1.25.40.10">
    <property type="entry name" value="Tetratricopeptide repeat domain"/>
    <property type="match status" value="2"/>
</dbReference>
<feature type="repeat" description="TPR" evidence="1">
    <location>
        <begin position="127"/>
        <end position="160"/>
    </location>
</feature>
<dbReference type="OrthoDB" id="515358at2759"/>
<dbReference type="PANTHER" id="PTHR47689:SF2">
    <property type="entry name" value="TETRATRICOPEPTIDE REPEAT (TPR)-LIKE SUPERFAMILY PROTEIN"/>
    <property type="match status" value="1"/>
</dbReference>
<dbReference type="SUPFAM" id="SSF48452">
    <property type="entry name" value="TPR-like"/>
    <property type="match status" value="1"/>
</dbReference>
<dbReference type="STRING" id="1764295.A0A5B8MCF2"/>
<organism evidence="2 3">
    <name type="scientific">Chloropicon primus</name>
    <dbReference type="NCBI Taxonomy" id="1764295"/>
    <lineage>
        <taxon>Eukaryota</taxon>
        <taxon>Viridiplantae</taxon>
        <taxon>Chlorophyta</taxon>
        <taxon>Chloropicophyceae</taxon>
        <taxon>Chloropicales</taxon>
        <taxon>Chloropicaceae</taxon>
        <taxon>Chloropicon</taxon>
    </lineage>
</organism>
<gene>
    <name evidence="2" type="ORF">A3770_01p07060</name>
</gene>
<proteinExistence type="predicted"/>
<evidence type="ECO:0000313" key="2">
    <source>
        <dbReference type="EMBL" id="QDZ18188.1"/>
    </source>
</evidence>